<proteinExistence type="predicted"/>
<reference evidence="1" key="1">
    <citation type="submission" date="2016-10" db="EMBL/GenBank/DDBJ databases">
        <authorList>
            <person name="de Groot N.N."/>
        </authorList>
    </citation>
    <scope>NUCLEOTIDE SEQUENCE</scope>
</reference>
<gene>
    <name evidence="1" type="ORF">MNB_SV-6-820</name>
</gene>
<evidence type="ECO:0000313" key="1">
    <source>
        <dbReference type="EMBL" id="SFV55019.1"/>
    </source>
</evidence>
<name>A0A1W1BNA4_9ZZZZ</name>
<dbReference type="AlphaFoldDB" id="A0A1W1BNA4"/>
<protein>
    <submittedName>
        <fullName evidence="1">Uncharacterized protein</fullName>
    </submittedName>
</protein>
<dbReference type="EMBL" id="FPHC01000036">
    <property type="protein sequence ID" value="SFV55019.1"/>
    <property type="molecule type" value="Genomic_DNA"/>
</dbReference>
<sequence length="110" mass="12430">MLKKMKDAALSKGAKIAINSQIKEYGEMLKFNLDSTQKSIEVEVMLDGEHEPLKVHIGKYEMTQTDGKHFIQIYGVTTSRAWINTIASSYLEGKAFEIPAEYAKMLKMVV</sequence>
<accession>A0A1W1BNA4</accession>
<organism evidence="1">
    <name type="scientific">hydrothermal vent metagenome</name>
    <dbReference type="NCBI Taxonomy" id="652676"/>
    <lineage>
        <taxon>unclassified sequences</taxon>
        <taxon>metagenomes</taxon>
        <taxon>ecological metagenomes</taxon>
    </lineage>
</organism>